<feature type="transmembrane region" description="Helical" evidence="2">
    <location>
        <begin position="7"/>
        <end position="25"/>
    </location>
</feature>
<feature type="transmembrane region" description="Helical" evidence="2">
    <location>
        <begin position="45"/>
        <end position="62"/>
    </location>
</feature>
<dbReference type="Proteomes" id="UP000664277">
    <property type="component" value="Unassembled WGS sequence"/>
</dbReference>
<proteinExistence type="predicted"/>
<dbReference type="AlphaFoldDB" id="A0A8J7TLR4"/>
<organism evidence="3 4">
    <name type="scientific">Candidatus Obscuribacter phosphatis</name>
    <dbReference type="NCBI Taxonomy" id="1906157"/>
    <lineage>
        <taxon>Bacteria</taxon>
        <taxon>Bacillati</taxon>
        <taxon>Candidatus Melainabacteria</taxon>
        <taxon>Candidatus Obscuribacterales</taxon>
        <taxon>Candidatus Obscuribacteraceae</taxon>
        <taxon>Candidatus Obscuribacter</taxon>
    </lineage>
</organism>
<keyword evidence="2" id="KW-1133">Transmembrane helix</keyword>
<feature type="region of interest" description="Disordered" evidence="1">
    <location>
        <begin position="77"/>
        <end position="98"/>
    </location>
</feature>
<accession>A0A8J7TLR4</accession>
<reference evidence="3" key="1">
    <citation type="submission" date="2021-02" db="EMBL/GenBank/DDBJ databases">
        <title>Genome-Resolved Metagenomics of a Microbial Community Performing Photosynthetic Biological Nutrient Removal.</title>
        <authorList>
            <person name="Mcdaniel E.A."/>
        </authorList>
    </citation>
    <scope>NUCLEOTIDE SEQUENCE</scope>
    <source>
        <strain evidence="3">UWPOB_OBS1</strain>
    </source>
</reference>
<evidence type="ECO:0000256" key="2">
    <source>
        <dbReference type="SAM" id="Phobius"/>
    </source>
</evidence>
<gene>
    <name evidence="3" type="ORF">J0M35_07690</name>
</gene>
<protein>
    <submittedName>
        <fullName evidence="3">Uncharacterized protein</fullName>
    </submittedName>
</protein>
<sequence>MLDVRYPIGYLFLILGIILAGYGYANPATFNTAGGPLPLNIDVPWGILMFLFGLATVSVSKLDEVRALEALSLQEAAKKTERELAPEDRRDTENNSDT</sequence>
<name>A0A8J7TLR4_9BACT</name>
<comment type="caution">
    <text evidence="3">The sequence shown here is derived from an EMBL/GenBank/DDBJ whole genome shotgun (WGS) entry which is preliminary data.</text>
</comment>
<evidence type="ECO:0000256" key="1">
    <source>
        <dbReference type="SAM" id="MobiDB-lite"/>
    </source>
</evidence>
<dbReference type="EMBL" id="JAFLCK010000008">
    <property type="protein sequence ID" value="MBN8660231.1"/>
    <property type="molecule type" value="Genomic_DNA"/>
</dbReference>
<evidence type="ECO:0000313" key="3">
    <source>
        <dbReference type="EMBL" id="MBN8660231.1"/>
    </source>
</evidence>
<keyword evidence="2" id="KW-0472">Membrane</keyword>
<keyword evidence="2" id="KW-0812">Transmembrane</keyword>
<evidence type="ECO:0000313" key="4">
    <source>
        <dbReference type="Proteomes" id="UP000664277"/>
    </source>
</evidence>